<keyword evidence="3" id="KW-1185">Reference proteome</keyword>
<comment type="caution">
    <text evidence="2">The sequence shown here is derived from an EMBL/GenBank/DDBJ whole genome shotgun (WGS) entry which is preliminary data.</text>
</comment>
<keyword evidence="1" id="KW-0732">Signal</keyword>
<feature type="signal peptide" evidence="1">
    <location>
        <begin position="1"/>
        <end position="28"/>
    </location>
</feature>
<dbReference type="EMBL" id="WLYX01000001">
    <property type="protein sequence ID" value="MTD33903.1"/>
    <property type="molecule type" value="Genomic_DNA"/>
</dbReference>
<accession>A0A844GBR7</accession>
<evidence type="ECO:0000313" key="2">
    <source>
        <dbReference type="EMBL" id="MTD33903.1"/>
    </source>
</evidence>
<organism evidence="2 3">
    <name type="scientific">Paludibacterium denitrificans</name>
    <dbReference type="NCBI Taxonomy" id="2675226"/>
    <lineage>
        <taxon>Bacteria</taxon>
        <taxon>Pseudomonadati</taxon>
        <taxon>Pseudomonadota</taxon>
        <taxon>Betaproteobacteria</taxon>
        <taxon>Neisseriales</taxon>
        <taxon>Chromobacteriaceae</taxon>
        <taxon>Paludibacterium</taxon>
    </lineage>
</organism>
<feature type="chain" id="PRO_5033004591" evidence="1">
    <location>
        <begin position="29"/>
        <end position="124"/>
    </location>
</feature>
<name>A0A844GBR7_9NEIS</name>
<sequence>MPKNALQKILAKMLIAAPVMMIATSAHALVLKCEVGNSGRYILTNAQFCPSGTTFVDSMPGDNPYISSVGAGSYRQAQPSVDCVGLRRQRDAIKYRLDHNLPGDNLLDQLRAVNNTLNINSCRI</sequence>
<dbReference type="RefSeq" id="WP_230371077.1">
    <property type="nucleotide sequence ID" value="NZ_WLYX01000001.1"/>
</dbReference>
<proteinExistence type="predicted"/>
<gene>
    <name evidence="2" type="ORF">GKE73_15665</name>
</gene>
<dbReference type="Proteomes" id="UP000446658">
    <property type="component" value="Unassembled WGS sequence"/>
</dbReference>
<dbReference type="AlphaFoldDB" id="A0A844GBR7"/>
<protein>
    <submittedName>
        <fullName evidence="2">Uncharacterized protein</fullName>
    </submittedName>
</protein>
<evidence type="ECO:0000313" key="3">
    <source>
        <dbReference type="Proteomes" id="UP000446658"/>
    </source>
</evidence>
<evidence type="ECO:0000256" key="1">
    <source>
        <dbReference type="SAM" id="SignalP"/>
    </source>
</evidence>
<reference evidence="2 3" key="1">
    <citation type="submission" date="2019-11" db="EMBL/GenBank/DDBJ databases">
        <title>Draft genome sequence of Paludibacterium sp. dN18-1.</title>
        <authorList>
            <person name="Im W.-T."/>
        </authorList>
    </citation>
    <scope>NUCLEOTIDE SEQUENCE [LARGE SCALE GENOMIC DNA]</scope>
    <source>
        <strain evidence="3">dN 18-1</strain>
    </source>
</reference>